<evidence type="ECO:0000313" key="2">
    <source>
        <dbReference type="Proteomes" id="UP001386955"/>
    </source>
</evidence>
<dbReference type="AlphaFoldDB" id="A0AAN9SY49"/>
<organism evidence="1 2">
    <name type="scientific">Psophocarpus tetragonolobus</name>
    <name type="common">Winged bean</name>
    <name type="synonym">Dolichos tetragonolobus</name>
    <dbReference type="NCBI Taxonomy" id="3891"/>
    <lineage>
        <taxon>Eukaryota</taxon>
        <taxon>Viridiplantae</taxon>
        <taxon>Streptophyta</taxon>
        <taxon>Embryophyta</taxon>
        <taxon>Tracheophyta</taxon>
        <taxon>Spermatophyta</taxon>
        <taxon>Magnoliopsida</taxon>
        <taxon>eudicotyledons</taxon>
        <taxon>Gunneridae</taxon>
        <taxon>Pentapetalae</taxon>
        <taxon>rosids</taxon>
        <taxon>fabids</taxon>
        <taxon>Fabales</taxon>
        <taxon>Fabaceae</taxon>
        <taxon>Papilionoideae</taxon>
        <taxon>50 kb inversion clade</taxon>
        <taxon>NPAAA clade</taxon>
        <taxon>indigoferoid/millettioid clade</taxon>
        <taxon>Phaseoleae</taxon>
        <taxon>Psophocarpus</taxon>
    </lineage>
</organism>
<protein>
    <submittedName>
        <fullName evidence="1">Uncharacterized protein</fullName>
    </submittedName>
</protein>
<dbReference type="EMBL" id="JAYMYS010000001">
    <property type="protein sequence ID" value="KAK7410682.1"/>
    <property type="molecule type" value="Genomic_DNA"/>
</dbReference>
<proteinExistence type="predicted"/>
<dbReference type="Proteomes" id="UP001386955">
    <property type="component" value="Unassembled WGS sequence"/>
</dbReference>
<reference evidence="1 2" key="1">
    <citation type="submission" date="2024-01" db="EMBL/GenBank/DDBJ databases">
        <title>The genomes of 5 underutilized Papilionoideae crops provide insights into root nodulation and disease resistanc.</title>
        <authorList>
            <person name="Jiang F."/>
        </authorList>
    </citation>
    <scope>NUCLEOTIDE SEQUENCE [LARGE SCALE GENOMIC DNA]</scope>
    <source>
        <strain evidence="1">DUOXIRENSHENG_FW03</strain>
        <tissue evidence="1">Leaves</tissue>
    </source>
</reference>
<gene>
    <name evidence="1" type="ORF">VNO78_01668</name>
</gene>
<evidence type="ECO:0000313" key="1">
    <source>
        <dbReference type="EMBL" id="KAK7410682.1"/>
    </source>
</evidence>
<sequence>MALVDATLTQLMNYRLTDHCIVAEEEVIDMKARDDINTQEKRAIIWGFEIDYFGIGLKFEDEKVILGGIRLEIKKIKDLIVGDAFGLSYAQLTIQITNFESPIFLCSKAPYSRKGYGFCGCVEPTQARREALSEDLPADPSRIPKHQLTVFSDLNTVTRGFVGRGYTHLAQKRYTCSVMMVMLVHNTHSAEISFTVVDPEGVLEHQETKLKYAGMLILTKHLE</sequence>
<accession>A0AAN9SY49</accession>
<keyword evidence="2" id="KW-1185">Reference proteome</keyword>
<name>A0AAN9SY49_PSOTE</name>
<comment type="caution">
    <text evidence="1">The sequence shown here is derived from an EMBL/GenBank/DDBJ whole genome shotgun (WGS) entry which is preliminary data.</text>
</comment>